<dbReference type="InterPro" id="IPR050882">
    <property type="entry name" value="Prepilin_peptidase/N-MTase"/>
</dbReference>
<dbReference type="Proteomes" id="UP000265692">
    <property type="component" value="Unassembled WGS sequence"/>
</dbReference>
<evidence type="ECO:0000256" key="5">
    <source>
        <dbReference type="ARBA" id="ARBA00022989"/>
    </source>
</evidence>
<feature type="transmembrane region" description="Helical" evidence="7">
    <location>
        <begin position="150"/>
        <end position="167"/>
    </location>
</feature>
<feature type="transmembrane region" description="Helical" evidence="7">
    <location>
        <begin position="101"/>
        <end position="120"/>
    </location>
</feature>
<dbReference type="PANTHER" id="PTHR30487:SF0">
    <property type="entry name" value="PREPILIN LEADER PEPTIDASE_N-METHYLTRANSFERASE-RELATED"/>
    <property type="match status" value="1"/>
</dbReference>
<evidence type="ECO:0000256" key="7">
    <source>
        <dbReference type="SAM" id="Phobius"/>
    </source>
</evidence>
<proteinExistence type="inferred from homology"/>
<dbReference type="OrthoDB" id="9789291at2"/>
<dbReference type="InterPro" id="IPR000045">
    <property type="entry name" value="Prepilin_IV_endopep_pep"/>
</dbReference>
<dbReference type="Pfam" id="PF01478">
    <property type="entry name" value="Peptidase_A24"/>
    <property type="match status" value="1"/>
</dbReference>
<evidence type="ECO:0000256" key="3">
    <source>
        <dbReference type="ARBA" id="ARBA00022475"/>
    </source>
</evidence>
<evidence type="ECO:0000256" key="6">
    <source>
        <dbReference type="ARBA" id="ARBA00023136"/>
    </source>
</evidence>
<accession>A0A396SCU9</accession>
<keyword evidence="6 7" id="KW-0472">Membrane</keyword>
<dbReference type="PANTHER" id="PTHR30487">
    <property type="entry name" value="TYPE 4 PREPILIN-LIKE PROTEINS LEADER PEPTIDE-PROCESSING ENZYME"/>
    <property type="match status" value="1"/>
</dbReference>
<dbReference type="Gene3D" id="1.20.120.1220">
    <property type="match status" value="1"/>
</dbReference>
<keyword evidence="11" id="KW-1185">Reference proteome</keyword>
<feature type="domain" description="Prepilin type IV endopeptidase peptidase" evidence="8">
    <location>
        <begin position="104"/>
        <end position="208"/>
    </location>
</feature>
<name>A0A396SCU9_9BACL</name>
<comment type="caution">
    <text evidence="10">The sequence shown here is derived from an EMBL/GenBank/DDBJ whole genome shotgun (WGS) entry which is preliminary data.</text>
</comment>
<organism evidence="10 11">
    <name type="scientific">Ureibacillus yapensis</name>
    <dbReference type="NCBI Taxonomy" id="2304605"/>
    <lineage>
        <taxon>Bacteria</taxon>
        <taxon>Bacillati</taxon>
        <taxon>Bacillota</taxon>
        <taxon>Bacilli</taxon>
        <taxon>Bacillales</taxon>
        <taxon>Caryophanaceae</taxon>
        <taxon>Ureibacillus</taxon>
    </lineage>
</organism>
<sequence length="251" mass="27670">MEIVYTIFAFIFGLVFGSFFNVVGLRVPKKESISTPPSHCTNCQRRLTLPDLIPVFSYLFLRGKCRSCGVKISPIYLLTELVTGILFAFSVYHLGITVETAVALLFISLLMIIVVSDFAYMLIPDKVLLFFLPLLIVGRIFSPLQPWWDSIVGAVVGFGILYLIAVVSRGGMGGGDIKLFFLIGLVLGTMNTLLTLFLASFIGMIAGIIVLKIRNQGRKTPVPFGPSIALAAIIVYFYGDSLLNWYSGLFF</sequence>
<dbReference type="GO" id="GO:0004190">
    <property type="term" value="F:aspartic-type endopeptidase activity"/>
    <property type="evidence" value="ECO:0007669"/>
    <property type="project" value="InterPro"/>
</dbReference>
<evidence type="ECO:0000259" key="9">
    <source>
        <dbReference type="Pfam" id="PF06750"/>
    </source>
</evidence>
<protein>
    <submittedName>
        <fullName evidence="10">Prepilin peptidase</fullName>
    </submittedName>
</protein>
<keyword evidence="5 7" id="KW-1133">Transmembrane helix</keyword>
<feature type="transmembrane region" description="Helical" evidence="7">
    <location>
        <begin position="179"/>
        <end position="210"/>
    </location>
</feature>
<feature type="transmembrane region" description="Helical" evidence="7">
    <location>
        <begin position="75"/>
        <end position="95"/>
    </location>
</feature>
<dbReference type="RefSeq" id="WP_118874495.1">
    <property type="nucleotide sequence ID" value="NZ_QWEI01000001.1"/>
</dbReference>
<keyword evidence="3" id="KW-1003">Cell membrane</keyword>
<dbReference type="Pfam" id="PF06750">
    <property type="entry name" value="A24_N_bact"/>
    <property type="match status" value="1"/>
</dbReference>
<evidence type="ECO:0000313" key="11">
    <source>
        <dbReference type="Proteomes" id="UP000265692"/>
    </source>
</evidence>
<dbReference type="GO" id="GO:0005886">
    <property type="term" value="C:plasma membrane"/>
    <property type="evidence" value="ECO:0007669"/>
    <property type="project" value="UniProtKB-SubCell"/>
</dbReference>
<gene>
    <name evidence="10" type="ORF">D1B33_01160</name>
</gene>
<dbReference type="AlphaFoldDB" id="A0A396SCU9"/>
<evidence type="ECO:0000256" key="4">
    <source>
        <dbReference type="ARBA" id="ARBA00022692"/>
    </source>
</evidence>
<evidence type="ECO:0000259" key="8">
    <source>
        <dbReference type="Pfam" id="PF01478"/>
    </source>
</evidence>
<keyword evidence="4 7" id="KW-0812">Transmembrane</keyword>
<comment type="similarity">
    <text evidence="2">Belongs to the peptidase A24 family.</text>
</comment>
<feature type="transmembrane region" description="Helical" evidence="7">
    <location>
        <begin position="6"/>
        <end position="25"/>
    </location>
</feature>
<evidence type="ECO:0000256" key="2">
    <source>
        <dbReference type="ARBA" id="ARBA00005801"/>
    </source>
</evidence>
<feature type="domain" description="Prepilin peptidase A24 N-terminal" evidence="9">
    <location>
        <begin position="11"/>
        <end position="93"/>
    </location>
</feature>
<evidence type="ECO:0000313" key="10">
    <source>
        <dbReference type="EMBL" id="RHW39483.1"/>
    </source>
</evidence>
<reference evidence="10 11" key="1">
    <citation type="submission" date="2018-08" db="EMBL/GenBank/DDBJ databases">
        <title>Lysinibacillus sp. YLB-03 draft genome sequence.</title>
        <authorList>
            <person name="Yu L."/>
        </authorList>
    </citation>
    <scope>NUCLEOTIDE SEQUENCE [LARGE SCALE GENOMIC DNA]</scope>
    <source>
        <strain evidence="10 11">YLB-03</strain>
    </source>
</reference>
<feature type="transmembrane region" description="Helical" evidence="7">
    <location>
        <begin position="222"/>
        <end position="239"/>
    </location>
</feature>
<dbReference type="GO" id="GO:0006465">
    <property type="term" value="P:signal peptide processing"/>
    <property type="evidence" value="ECO:0007669"/>
    <property type="project" value="TreeGrafter"/>
</dbReference>
<dbReference type="InterPro" id="IPR010627">
    <property type="entry name" value="Prepilin_pept_A24_N"/>
</dbReference>
<evidence type="ECO:0000256" key="1">
    <source>
        <dbReference type="ARBA" id="ARBA00004651"/>
    </source>
</evidence>
<comment type="subcellular location">
    <subcellularLocation>
        <location evidence="1">Cell membrane</location>
        <topology evidence="1">Multi-pass membrane protein</topology>
    </subcellularLocation>
</comment>
<dbReference type="EMBL" id="QWEI01000001">
    <property type="protein sequence ID" value="RHW39483.1"/>
    <property type="molecule type" value="Genomic_DNA"/>
</dbReference>
<feature type="transmembrane region" description="Helical" evidence="7">
    <location>
        <begin position="127"/>
        <end position="144"/>
    </location>
</feature>